<gene>
    <name evidence="2" type="ORF">CPUR_05458</name>
</gene>
<protein>
    <recommendedName>
        <fullName evidence="1">BTB domain-containing protein</fullName>
    </recommendedName>
</protein>
<reference evidence="2 3" key="1">
    <citation type="journal article" date="2013" name="PLoS Genet.">
        <title>Plant-symbiotic fungi as chemical engineers: Multi-genome analysis of the Clavicipitaceae reveals dynamics of alkaloid loci.</title>
        <authorList>
            <person name="Schardl C.L."/>
            <person name="Young C.A."/>
            <person name="Hesse U."/>
            <person name="Amyotte S.G."/>
            <person name="Andreeva K."/>
            <person name="Calie P.J."/>
            <person name="Fleetwood D.J."/>
            <person name="Haws D.C."/>
            <person name="Moore N."/>
            <person name="Oeser B."/>
            <person name="Panaccione D.G."/>
            <person name="Schweri K.K."/>
            <person name="Voisey C.R."/>
            <person name="Farman M.L."/>
            <person name="Jaromczyk J.W."/>
            <person name="Roe B.A."/>
            <person name="O'Sullivan D.M."/>
            <person name="Scott B."/>
            <person name="Tudzynski P."/>
            <person name="An Z."/>
            <person name="Arnaoudova E.G."/>
            <person name="Bullock C.T."/>
            <person name="Charlton N.D."/>
            <person name="Chen L."/>
            <person name="Cox M."/>
            <person name="Dinkins R.D."/>
            <person name="Florea S."/>
            <person name="Glenn A.E."/>
            <person name="Gordon A."/>
            <person name="Gueldener U."/>
            <person name="Harris D.R."/>
            <person name="Hollin W."/>
            <person name="Jaromczyk J."/>
            <person name="Johnson R.D."/>
            <person name="Khan A.K."/>
            <person name="Leistner E."/>
            <person name="Leuchtmann A."/>
            <person name="Li C."/>
            <person name="Liu J."/>
            <person name="Liu J."/>
            <person name="Liu M."/>
            <person name="Mace W."/>
            <person name="Machado C."/>
            <person name="Nagabhyru P."/>
            <person name="Pan J."/>
            <person name="Schmid J."/>
            <person name="Sugawara K."/>
            <person name="Steiner U."/>
            <person name="Takach J.E."/>
            <person name="Tanaka E."/>
            <person name="Webb J.S."/>
            <person name="Wilson E.V."/>
            <person name="Wiseman J.L."/>
            <person name="Yoshida R."/>
            <person name="Zeng Z."/>
        </authorList>
    </citation>
    <scope>NUCLEOTIDE SEQUENCE [LARGE SCALE GENOMIC DNA]</scope>
    <source>
        <strain evidence="2 3">20.1</strain>
    </source>
</reference>
<accession>M1W860</accession>
<dbReference type="eggNOG" id="ENOG502T6G6">
    <property type="taxonomic scope" value="Eukaryota"/>
</dbReference>
<evidence type="ECO:0000313" key="3">
    <source>
        <dbReference type="Proteomes" id="UP000016801"/>
    </source>
</evidence>
<feature type="domain" description="BTB" evidence="1">
    <location>
        <begin position="28"/>
        <end position="95"/>
    </location>
</feature>
<dbReference type="SMART" id="SM00225">
    <property type="entry name" value="BTB"/>
    <property type="match status" value="1"/>
</dbReference>
<keyword evidence="3" id="KW-1185">Reference proteome</keyword>
<dbReference type="Gene3D" id="3.30.710.10">
    <property type="entry name" value="Potassium Channel Kv1.1, Chain A"/>
    <property type="match status" value="1"/>
</dbReference>
<dbReference type="InterPro" id="IPR011333">
    <property type="entry name" value="SKP1/BTB/POZ_sf"/>
</dbReference>
<name>M1W860_CLAP2</name>
<dbReference type="VEuPathDB" id="FungiDB:CPUR_05458"/>
<sequence length="444" mass="50087">MDHYTRTRKHYRSFVRTIAKDCNDEAFCDLEIVCGERRFPAHRNVVCLHSSVIRAACLGPWKEADCGVFEIKETSHTLVRRMIDYIYSGDYDDFDSTILVQKDNLSPQEVADFDIADYLALHINMMELGDMYMVEGLSQLTSEKFAKHLVSQTARDILVIVIPRVYALKIDSSDTIRHVVIESMKKKLCQLPLADDVEESLKDVAENIPEFTRGLIKSYMVALMTLGANFGFEDSKSSQESEDFEGACGVFEIKDSSDALVRRMLDYIYTGNYDDLSSKGPTQDGKRSSTKVAKLGSAPHVLLHAKMMELGDMYLVDGLGLFAHERFGILLKSETTRNILVDIIPEVYAMEIKSCKLIRKTLIDLMRKRLAHRTLPAEVEGSLENATRDVPEFTRDLLKSYKDMPVLGHCDNCGGNAKTVPVTPLQLKCLLCNRGGAVNLRVWD</sequence>
<dbReference type="EMBL" id="CAGA01000032">
    <property type="protein sequence ID" value="CCE31605.1"/>
    <property type="molecule type" value="Genomic_DNA"/>
</dbReference>
<dbReference type="OrthoDB" id="6359816at2759"/>
<evidence type="ECO:0000259" key="1">
    <source>
        <dbReference type="PROSITE" id="PS50097"/>
    </source>
</evidence>
<dbReference type="PANTHER" id="PTHR47843">
    <property type="entry name" value="BTB DOMAIN-CONTAINING PROTEIN-RELATED"/>
    <property type="match status" value="1"/>
</dbReference>
<dbReference type="PROSITE" id="PS50097">
    <property type="entry name" value="BTB"/>
    <property type="match status" value="1"/>
</dbReference>
<dbReference type="InterPro" id="IPR000210">
    <property type="entry name" value="BTB/POZ_dom"/>
</dbReference>
<proteinExistence type="predicted"/>
<dbReference type="HOGENOM" id="CLU_616774_0_0_1"/>
<dbReference type="CDD" id="cd18186">
    <property type="entry name" value="BTB_POZ_ZBTB_KLHL-like"/>
    <property type="match status" value="1"/>
</dbReference>
<dbReference type="SUPFAM" id="SSF54695">
    <property type="entry name" value="POZ domain"/>
    <property type="match status" value="1"/>
</dbReference>
<dbReference type="Proteomes" id="UP000016801">
    <property type="component" value="Unassembled WGS sequence"/>
</dbReference>
<evidence type="ECO:0000313" key="2">
    <source>
        <dbReference type="EMBL" id="CCE31605.1"/>
    </source>
</evidence>
<dbReference type="Pfam" id="PF00651">
    <property type="entry name" value="BTB"/>
    <property type="match status" value="1"/>
</dbReference>
<dbReference type="STRING" id="1111077.M1W860"/>
<organism evidence="2 3">
    <name type="scientific">Claviceps purpurea (strain 20.1)</name>
    <name type="common">Ergot fungus</name>
    <name type="synonym">Sphacelia segetum</name>
    <dbReference type="NCBI Taxonomy" id="1111077"/>
    <lineage>
        <taxon>Eukaryota</taxon>
        <taxon>Fungi</taxon>
        <taxon>Dikarya</taxon>
        <taxon>Ascomycota</taxon>
        <taxon>Pezizomycotina</taxon>
        <taxon>Sordariomycetes</taxon>
        <taxon>Hypocreomycetidae</taxon>
        <taxon>Hypocreales</taxon>
        <taxon>Clavicipitaceae</taxon>
        <taxon>Claviceps</taxon>
    </lineage>
</organism>
<dbReference type="AlphaFoldDB" id="M1W860"/>
<comment type="caution">
    <text evidence="2">The sequence shown here is derived from an EMBL/GenBank/DDBJ whole genome shotgun (WGS) entry which is preliminary data.</text>
</comment>
<dbReference type="PANTHER" id="PTHR47843:SF5">
    <property type="entry name" value="BTB_POZ DOMAIN PROTEIN"/>
    <property type="match status" value="1"/>
</dbReference>